<feature type="binding site" evidence="7">
    <location>
        <position position="491"/>
    </location>
    <ligand>
        <name>L-aspartate</name>
        <dbReference type="ChEBI" id="CHEBI:29991"/>
    </ligand>
</feature>
<dbReference type="OrthoDB" id="9802326at2"/>
<dbReference type="InterPro" id="IPR004364">
    <property type="entry name" value="Aa-tRNA-synt_II"/>
</dbReference>
<dbReference type="InterPro" id="IPR047090">
    <property type="entry name" value="AspRS_core"/>
</dbReference>
<dbReference type="PROSITE" id="PS50862">
    <property type="entry name" value="AA_TRNA_LIGASE_II"/>
    <property type="match status" value="1"/>
</dbReference>
<reference evidence="9 10" key="2">
    <citation type="submission" date="2019-09" db="EMBL/GenBank/DDBJ databases">
        <title>Complete Genome Sequence and Methylome Analysis of free living Spirochaetas.</title>
        <authorList>
            <person name="Leshcheva N."/>
            <person name="Mikheeva N."/>
        </authorList>
    </citation>
    <scope>NUCLEOTIDE SEQUENCE [LARGE SCALE GENOMIC DNA]</scope>
    <source>
        <strain evidence="9 10">P</strain>
    </source>
</reference>
<evidence type="ECO:0000256" key="2">
    <source>
        <dbReference type="ARBA" id="ARBA00022598"/>
    </source>
</evidence>
<evidence type="ECO:0000256" key="6">
    <source>
        <dbReference type="ARBA" id="ARBA00023146"/>
    </source>
</evidence>
<reference evidence="9 10" key="1">
    <citation type="submission" date="2019-02" db="EMBL/GenBank/DDBJ databases">
        <authorList>
            <person name="Fomenkov A."/>
            <person name="Dubinina G."/>
            <person name="Grabovich M."/>
            <person name="Vincze T."/>
            <person name="Roberts R.J."/>
        </authorList>
    </citation>
    <scope>NUCLEOTIDE SEQUENCE [LARGE SCALE GENOMIC DNA]</scope>
    <source>
        <strain evidence="9 10">P</strain>
    </source>
</reference>
<evidence type="ECO:0000313" key="10">
    <source>
        <dbReference type="Proteomes" id="UP000323824"/>
    </source>
</evidence>
<dbReference type="GO" id="GO:0004815">
    <property type="term" value="F:aspartate-tRNA ligase activity"/>
    <property type="evidence" value="ECO:0007669"/>
    <property type="project" value="UniProtKB-UniRule"/>
</dbReference>
<keyword evidence="4 7" id="KW-0067">ATP-binding</keyword>
<dbReference type="InterPro" id="IPR004115">
    <property type="entry name" value="GAD-like_sf"/>
</dbReference>
<keyword evidence="2 7" id="KW-0436">Ligase</keyword>
<dbReference type="InterPro" id="IPR047089">
    <property type="entry name" value="Asp-tRNA-ligase_1_N"/>
</dbReference>
<dbReference type="Gene3D" id="3.30.1360.30">
    <property type="entry name" value="GAD-like domain"/>
    <property type="match status" value="1"/>
</dbReference>
<dbReference type="InterPro" id="IPR004365">
    <property type="entry name" value="NA-bd_OB_tRNA"/>
</dbReference>
<keyword evidence="7" id="KW-0963">Cytoplasm</keyword>
<comment type="catalytic activity">
    <reaction evidence="7">
        <text>tRNA(Asx) + L-aspartate + ATP = L-aspartyl-tRNA(Asx) + AMP + diphosphate</text>
        <dbReference type="Rhea" id="RHEA:18349"/>
        <dbReference type="Rhea" id="RHEA-COMP:9710"/>
        <dbReference type="Rhea" id="RHEA-COMP:9711"/>
        <dbReference type="ChEBI" id="CHEBI:29991"/>
        <dbReference type="ChEBI" id="CHEBI:30616"/>
        <dbReference type="ChEBI" id="CHEBI:33019"/>
        <dbReference type="ChEBI" id="CHEBI:78442"/>
        <dbReference type="ChEBI" id="CHEBI:78516"/>
        <dbReference type="ChEBI" id="CHEBI:456215"/>
        <dbReference type="EC" id="6.1.1.23"/>
    </reaction>
</comment>
<dbReference type="Pfam" id="PF01336">
    <property type="entry name" value="tRNA_anti-codon"/>
    <property type="match status" value="1"/>
</dbReference>
<keyword evidence="5 7" id="KW-0648">Protein biosynthesis</keyword>
<dbReference type="GO" id="GO:0050560">
    <property type="term" value="F:aspartate-tRNA(Asn) ligase activity"/>
    <property type="evidence" value="ECO:0007669"/>
    <property type="project" value="UniProtKB-EC"/>
</dbReference>
<evidence type="ECO:0000259" key="8">
    <source>
        <dbReference type="PROSITE" id="PS50862"/>
    </source>
</evidence>
<proteinExistence type="inferred from homology"/>
<feature type="binding site" evidence="7">
    <location>
        <position position="484"/>
    </location>
    <ligand>
        <name>ATP</name>
        <dbReference type="ChEBI" id="CHEBI:30616"/>
    </ligand>
</feature>
<dbReference type="Pfam" id="PF02938">
    <property type="entry name" value="GAD"/>
    <property type="match status" value="1"/>
</dbReference>
<feature type="binding site" evidence="7">
    <location>
        <position position="178"/>
    </location>
    <ligand>
        <name>L-aspartate</name>
        <dbReference type="ChEBI" id="CHEBI:29991"/>
    </ligand>
</feature>
<evidence type="ECO:0000256" key="7">
    <source>
        <dbReference type="HAMAP-Rule" id="MF_00044"/>
    </source>
</evidence>
<dbReference type="EC" id="6.1.1.23" evidence="7"/>
<dbReference type="CDD" id="cd04317">
    <property type="entry name" value="EcAspRS_like_N"/>
    <property type="match status" value="1"/>
</dbReference>
<evidence type="ECO:0000256" key="1">
    <source>
        <dbReference type="ARBA" id="ARBA00006303"/>
    </source>
</evidence>
<dbReference type="InterPro" id="IPR002312">
    <property type="entry name" value="Asp/Asn-tRNA-synth_IIb"/>
</dbReference>
<name>A0A5C1QEA1_9SPIO</name>
<dbReference type="Proteomes" id="UP000323824">
    <property type="component" value="Chromosome"/>
</dbReference>
<dbReference type="GO" id="GO:0003676">
    <property type="term" value="F:nucleic acid binding"/>
    <property type="evidence" value="ECO:0007669"/>
    <property type="project" value="InterPro"/>
</dbReference>
<accession>A0A5C1QEA1</accession>
<dbReference type="Gene3D" id="3.30.930.10">
    <property type="entry name" value="Bira Bifunctional Protein, Domain 2"/>
    <property type="match status" value="1"/>
</dbReference>
<evidence type="ECO:0000256" key="5">
    <source>
        <dbReference type="ARBA" id="ARBA00022917"/>
    </source>
</evidence>
<dbReference type="InterPro" id="IPR029351">
    <property type="entry name" value="GAD_dom"/>
</dbReference>
<feature type="binding site" evidence="7">
    <location>
        <position position="450"/>
    </location>
    <ligand>
        <name>L-aspartate</name>
        <dbReference type="ChEBI" id="CHEBI:29991"/>
    </ligand>
</feature>
<dbReference type="NCBIfam" id="NF001750">
    <property type="entry name" value="PRK00476.1"/>
    <property type="match status" value="1"/>
</dbReference>
<keyword evidence="6 7" id="KW-0030">Aminoacyl-tRNA synthetase</keyword>
<dbReference type="HAMAP" id="MF_00044">
    <property type="entry name" value="Asp_tRNA_synth_type1"/>
    <property type="match status" value="1"/>
</dbReference>
<sequence length="591" mass="67275">MKDMQRTVTCGELRKEYDGKEIILNGWVHKNRNHGGVHFINLRDKYGITQVVIDEDATQDLIDIASDLKFEYCVAIRGTVRKRPESMVNPDMKTGEIEVSAKEISILNKCETLPFMIEDESKANETLRLKYRYLDLRSTGMQNRIKLRSDVAYATREFLNGQGFMEIETPTLIKATPEGARDFLVPSRVHPGKFFALPQSPQLYKQILMVSNFDKYFQVARCYRDEDARGDRQLEFTQIDIEQSFVSADDIFKMTEGLMSHIFKKTMDITLPETFQRLSYMDAMNTYGSDKPELRFDMKLQDFSQFVPGSDFGVFKSVLESDGAVRAIVVEGVAPDYSRKKITELEEIAKQYGAKGLAWMKVKTDSFDGGVSKFYNNQYKEITEGLGAKENDLILLMGADWKTSVTSLGAVRKKLGDDLNLFDPKSFHFCWIVDFPLFEKNEAGEWEACHHLFSMPQDQYLDSMEENPGEVKGDLYDLVLNGYELASGSIRVHDPEIQKRIFSIVGIKEEEAMEKFGFLLESFKFGAPPHGGIAPGLDRLVMIMAGEDSIREVIPFPKNAMAMSPMDNSPAEVEPEQIEELSLKIILPKED</sequence>
<comment type="similarity">
    <text evidence="1 7">Belongs to the class-II aminoacyl-tRNA synthetase family. Type 1 subfamily.</text>
</comment>
<feature type="binding site" evidence="7">
    <location>
        <position position="224"/>
    </location>
    <ligand>
        <name>L-aspartate</name>
        <dbReference type="ChEBI" id="CHEBI:29991"/>
    </ligand>
</feature>
<keyword evidence="3 7" id="KW-0547">Nucleotide-binding</keyword>
<feature type="region of interest" description="Aspartate" evidence="7">
    <location>
        <begin position="202"/>
        <end position="205"/>
    </location>
</feature>
<dbReference type="SUPFAM" id="SSF55261">
    <property type="entry name" value="GAD domain-like"/>
    <property type="match status" value="1"/>
</dbReference>
<feature type="binding site" evidence="7">
    <location>
        <position position="233"/>
    </location>
    <ligand>
        <name>ATP</name>
        <dbReference type="ChEBI" id="CHEBI:30616"/>
    </ligand>
</feature>
<dbReference type="PANTHER" id="PTHR22594">
    <property type="entry name" value="ASPARTYL/LYSYL-TRNA SYNTHETASE"/>
    <property type="match status" value="1"/>
</dbReference>
<comment type="caution">
    <text evidence="7">Lacks conserved residue(s) required for the propagation of feature annotation.</text>
</comment>
<dbReference type="GO" id="GO:0006422">
    <property type="term" value="P:aspartyl-tRNA aminoacylation"/>
    <property type="evidence" value="ECO:0007669"/>
    <property type="project" value="UniProtKB-UniRule"/>
</dbReference>
<gene>
    <name evidence="7 9" type="primary">aspS</name>
    <name evidence="9" type="ORF">EW093_07450</name>
</gene>
<protein>
    <recommendedName>
        <fullName evidence="7">Aspartate--tRNA(Asp/Asn) ligase</fullName>
        <ecNumber evidence="7">6.1.1.23</ecNumber>
    </recommendedName>
    <alternativeName>
        <fullName evidence="7">Aspartyl-tRNA synthetase</fullName>
        <shortName evidence="7">AspRS</shortName>
    </alternativeName>
    <alternativeName>
        <fullName evidence="7">Non-discriminating aspartyl-tRNA synthetase</fullName>
        <shortName evidence="7">ND-AspRS</shortName>
    </alternativeName>
</protein>
<comment type="function">
    <text evidence="7">Aspartyl-tRNA synthetase with relaxed tRNA specificity since it is able to aspartylate not only its cognate tRNA(Asp) but also tRNA(Asn). Reaction proceeds in two steps: L-aspartate is first activated by ATP to form Asp-AMP and then transferred to the acceptor end of tRNA(Asp/Asn).</text>
</comment>
<evidence type="ECO:0000256" key="4">
    <source>
        <dbReference type="ARBA" id="ARBA00022840"/>
    </source>
</evidence>
<comment type="subcellular location">
    <subcellularLocation>
        <location evidence="7">Cytoplasm</location>
    </subcellularLocation>
</comment>
<dbReference type="AlphaFoldDB" id="A0A5C1QEA1"/>
<dbReference type="NCBIfam" id="TIGR00459">
    <property type="entry name" value="aspS_bact"/>
    <property type="match status" value="1"/>
</dbReference>
<dbReference type="Pfam" id="PF00152">
    <property type="entry name" value="tRNA-synt_2"/>
    <property type="match status" value="1"/>
</dbReference>
<evidence type="ECO:0000313" key="9">
    <source>
        <dbReference type="EMBL" id="QEN04542.1"/>
    </source>
</evidence>
<feature type="binding site" evidence="7">
    <location>
        <begin position="536"/>
        <end position="539"/>
    </location>
    <ligand>
        <name>ATP</name>
        <dbReference type="ChEBI" id="CHEBI:30616"/>
    </ligand>
</feature>
<dbReference type="GO" id="GO:0005524">
    <property type="term" value="F:ATP binding"/>
    <property type="evidence" value="ECO:0007669"/>
    <property type="project" value="UniProtKB-UniRule"/>
</dbReference>
<organism evidence="9 10">
    <name type="scientific">Thiospirochaeta perfilievii</name>
    <dbReference type="NCBI Taxonomy" id="252967"/>
    <lineage>
        <taxon>Bacteria</taxon>
        <taxon>Pseudomonadati</taxon>
        <taxon>Spirochaetota</taxon>
        <taxon>Spirochaetia</taxon>
        <taxon>Spirochaetales</taxon>
        <taxon>Spirochaetaceae</taxon>
        <taxon>Thiospirochaeta</taxon>
    </lineage>
</organism>
<dbReference type="EMBL" id="CP035807">
    <property type="protein sequence ID" value="QEN04542.1"/>
    <property type="molecule type" value="Genomic_DNA"/>
</dbReference>
<dbReference type="SUPFAM" id="SSF55681">
    <property type="entry name" value="Class II aaRS and biotin synthetases"/>
    <property type="match status" value="1"/>
</dbReference>
<dbReference type="PANTHER" id="PTHR22594:SF5">
    <property type="entry name" value="ASPARTATE--TRNA LIGASE, MITOCHONDRIAL"/>
    <property type="match status" value="1"/>
</dbReference>
<keyword evidence="10" id="KW-1185">Reference proteome</keyword>
<dbReference type="InterPro" id="IPR045864">
    <property type="entry name" value="aa-tRNA-synth_II/BPL/LPL"/>
</dbReference>
<dbReference type="CDD" id="cd00777">
    <property type="entry name" value="AspRS_core"/>
    <property type="match status" value="1"/>
</dbReference>
<dbReference type="InterPro" id="IPR006195">
    <property type="entry name" value="aa-tRNA-synth_II"/>
</dbReference>
<dbReference type="GO" id="GO:0005737">
    <property type="term" value="C:cytoplasm"/>
    <property type="evidence" value="ECO:0007669"/>
    <property type="project" value="UniProtKB-SubCell"/>
</dbReference>
<comment type="subunit">
    <text evidence="7">Homodimer.</text>
</comment>
<dbReference type="KEGG" id="sper:EW093_07450"/>
<dbReference type="Gene3D" id="2.40.50.140">
    <property type="entry name" value="Nucleic acid-binding proteins"/>
    <property type="match status" value="1"/>
</dbReference>
<dbReference type="InterPro" id="IPR004524">
    <property type="entry name" value="Asp-tRNA-ligase_1"/>
</dbReference>
<feature type="domain" description="Aminoacyl-transfer RNA synthetases class-II family profile" evidence="8">
    <location>
        <begin position="145"/>
        <end position="555"/>
    </location>
</feature>
<dbReference type="PRINTS" id="PR01042">
    <property type="entry name" value="TRNASYNTHASP"/>
</dbReference>
<dbReference type="InterPro" id="IPR012340">
    <property type="entry name" value="NA-bd_OB-fold"/>
</dbReference>
<feature type="site" description="Important for tRNA non-discrimination" evidence="7">
    <location>
        <position position="34"/>
    </location>
</feature>
<evidence type="ECO:0000256" key="3">
    <source>
        <dbReference type="ARBA" id="ARBA00022741"/>
    </source>
</evidence>
<dbReference type="SUPFAM" id="SSF50249">
    <property type="entry name" value="Nucleic acid-binding proteins"/>
    <property type="match status" value="1"/>
</dbReference>
<feature type="binding site" evidence="7">
    <location>
        <begin position="224"/>
        <end position="226"/>
    </location>
    <ligand>
        <name>ATP</name>
        <dbReference type="ChEBI" id="CHEBI:30616"/>
    </ligand>
</feature>